<evidence type="ECO:0000256" key="1">
    <source>
        <dbReference type="ARBA" id="ARBA00004448"/>
    </source>
</evidence>
<organism evidence="12 13">
    <name type="scientific">Triparma strigata</name>
    <dbReference type="NCBI Taxonomy" id="1606541"/>
    <lineage>
        <taxon>Eukaryota</taxon>
        <taxon>Sar</taxon>
        <taxon>Stramenopiles</taxon>
        <taxon>Ochrophyta</taxon>
        <taxon>Bolidophyceae</taxon>
        <taxon>Parmales</taxon>
        <taxon>Triparmaceae</taxon>
        <taxon>Triparma</taxon>
    </lineage>
</organism>
<keyword evidence="4 10" id="KW-0812">Transmembrane</keyword>
<dbReference type="InterPro" id="IPR044677">
    <property type="entry name" value="SLC25A3/Pic2/Mir1-like"/>
</dbReference>
<evidence type="ECO:0000256" key="9">
    <source>
        <dbReference type="ARBA" id="ARBA00023136"/>
    </source>
</evidence>
<reference evidence="13" key="1">
    <citation type="journal article" date="2023" name="Commun. Biol.">
        <title>Genome analysis of Parmales, the sister group of diatoms, reveals the evolutionary specialization of diatoms from phago-mixotrophs to photoautotrophs.</title>
        <authorList>
            <person name="Ban H."/>
            <person name="Sato S."/>
            <person name="Yoshikawa S."/>
            <person name="Yamada K."/>
            <person name="Nakamura Y."/>
            <person name="Ichinomiya M."/>
            <person name="Sato N."/>
            <person name="Blanc-Mathieu R."/>
            <person name="Endo H."/>
            <person name="Kuwata A."/>
            <person name="Ogata H."/>
        </authorList>
    </citation>
    <scope>NUCLEOTIDE SEQUENCE [LARGE SCALE GENOMIC DNA]</scope>
    <source>
        <strain evidence="13">NIES 3701</strain>
    </source>
</reference>
<evidence type="ECO:0000256" key="11">
    <source>
        <dbReference type="RuleBase" id="RU000488"/>
    </source>
</evidence>
<evidence type="ECO:0000313" key="12">
    <source>
        <dbReference type="EMBL" id="GMH56011.1"/>
    </source>
</evidence>
<feature type="repeat" description="Solcar" evidence="10">
    <location>
        <begin position="71"/>
        <end position="154"/>
    </location>
</feature>
<evidence type="ECO:0000256" key="2">
    <source>
        <dbReference type="ARBA" id="ARBA00006375"/>
    </source>
</evidence>
<comment type="similarity">
    <text evidence="2 11">Belongs to the mitochondrial carrier (TC 2.A.29) family.</text>
</comment>
<sequence length="160" mass="17799">MEALRIRMVSELDYADNMKEGMGRMFKESGFRGLFRGLNAMMAKQIPYTIVKQVSFDVLAPLSLSVLRPELAIYAVIGSAFVSSVLSTLSSHPGDMLLSVVNSSKSKRQLRTLAREILERDGVKGFFTGLNARFLHVGLIVTVQLVAYDFFRKCFGLVVV</sequence>
<comment type="caution">
    <text evidence="12">The sequence shown here is derived from an EMBL/GenBank/DDBJ whole genome shotgun (WGS) entry which is preliminary data.</text>
</comment>
<evidence type="ECO:0000256" key="8">
    <source>
        <dbReference type="ARBA" id="ARBA00023128"/>
    </source>
</evidence>
<dbReference type="Pfam" id="PF00153">
    <property type="entry name" value="Mito_carr"/>
    <property type="match status" value="2"/>
</dbReference>
<keyword evidence="6" id="KW-0999">Mitochondrion inner membrane</keyword>
<protein>
    <recommendedName>
        <fullName evidence="14">ADP,ATP carrier protein</fullName>
    </recommendedName>
</protein>
<dbReference type="GO" id="GO:0005315">
    <property type="term" value="F:phosphate transmembrane transporter activity"/>
    <property type="evidence" value="ECO:0007669"/>
    <property type="project" value="InterPro"/>
</dbReference>
<keyword evidence="3 11" id="KW-0813">Transport</keyword>
<name>A0A9W6ZPI2_9STRA</name>
<evidence type="ECO:0008006" key="14">
    <source>
        <dbReference type="Google" id="ProtNLM"/>
    </source>
</evidence>
<evidence type="ECO:0000256" key="3">
    <source>
        <dbReference type="ARBA" id="ARBA00022448"/>
    </source>
</evidence>
<dbReference type="PANTHER" id="PTHR45671:SF12">
    <property type="entry name" value="MITOCHONDRIAL PHOSPHATE CARRIER PROTEIN"/>
    <property type="match status" value="1"/>
</dbReference>
<keyword evidence="13" id="KW-1185">Reference proteome</keyword>
<dbReference type="OrthoDB" id="427452at2759"/>
<dbReference type="AlphaFoldDB" id="A0A9W6ZPI2"/>
<dbReference type="EMBL" id="BRXY01000037">
    <property type="protein sequence ID" value="GMH56011.1"/>
    <property type="molecule type" value="Genomic_DNA"/>
</dbReference>
<dbReference type="PROSITE" id="PS50920">
    <property type="entry name" value="SOLCAR"/>
    <property type="match status" value="2"/>
</dbReference>
<dbReference type="InterPro" id="IPR018108">
    <property type="entry name" value="MCP_transmembrane"/>
</dbReference>
<feature type="repeat" description="Solcar" evidence="10">
    <location>
        <begin position="1"/>
        <end position="62"/>
    </location>
</feature>
<gene>
    <name evidence="12" type="ORF">TrST_g5176</name>
</gene>
<keyword evidence="5" id="KW-0677">Repeat</keyword>
<dbReference type="SUPFAM" id="SSF103506">
    <property type="entry name" value="Mitochondrial carrier"/>
    <property type="match status" value="1"/>
</dbReference>
<proteinExistence type="inferred from homology"/>
<evidence type="ECO:0000256" key="7">
    <source>
        <dbReference type="ARBA" id="ARBA00022989"/>
    </source>
</evidence>
<keyword evidence="8" id="KW-0496">Mitochondrion</keyword>
<dbReference type="GO" id="GO:0005743">
    <property type="term" value="C:mitochondrial inner membrane"/>
    <property type="evidence" value="ECO:0007669"/>
    <property type="project" value="UniProtKB-SubCell"/>
</dbReference>
<evidence type="ECO:0000256" key="5">
    <source>
        <dbReference type="ARBA" id="ARBA00022737"/>
    </source>
</evidence>
<evidence type="ECO:0000256" key="4">
    <source>
        <dbReference type="ARBA" id="ARBA00022692"/>
    </source>
</evidence>
<comment type="subcellular location">
    <subcellularLocation>
        <location evidence="1">Mitochondrion inner membrane</location>
        <topology evidence="1">Multi-pass membrane protein</topology>
    </subcellularLocation>
</comment>
<dbReference type="Proteomes" id="UP001165085">
    <property type="component" value="Unassembled WGS sequence"/>
</dbReference>
<dbReference type="PANTHER" id="PTHR45671">
    <property type="entry name" value="SOLUTE CARRIER FAMILY 25 (MITOCHONDRIAL CARRIER PHOSPHATE CARRIER), MEMBER 3, LIKE-RELATED-RELATED"/>
    <property type="match status" value="1"/>
</dbReference>
<keyword evidence="9 10" id="KW-0472">Membrane</keyword>
<keyword evidence="7" id="KW-1133">Transmembrane helix</keyword>
<dbReference type="Gene3D" id="1.50.40.10">
    <property type="entry name" value="Mitochondrial carrier domain"/>
    <property type="match status" value="1"/>
</dbReference>
<evidence type="ECO:0000256" key="6">
    <source>
        <dbReference type="ARBA" id="ARBA00022792"/>
    </source>
</evidence>
<evidence type="ECO:0000313" key="13">
    <source>
        <dbReference type="Proteomes" id="UP001165085"/>
    </source>
</evidence>
<dbReference type="GO" id="GO:1990547">
    <property type="term" value="P:mitochondrial phosphate ion transmembrane transport"/>
    <property type="evidence" value="ECO:0007669"/>
    <property type="project" value="InterPro"/>
</dbReference>
<evidence type="ECO:0000256" key="10">
    <source>
        <dbReference type="PROSITE-ProRule" id="PRU00282"/>
    </source>
</evidence>
<accession>A0A9W6ZPI2</accession>
<dbReference type="InterPro" id="IPR023395">
    <property type="entry name" value="MCP_dom_sf"/>
</dbReference>